<gene>
    <name evidence="1" type="ORF">F5148DRAFT_1258673</name>
</gene>
<organism evidence="1 2">
    <name type="scientific">Russula earlei</name>
    <dbReference type="NCBI Taxonomy" id="71964"/>
    <lineage>
        <taxon>Eukaryota</taxon>
        <taxon>Fungi</taxon>
        <taxon>Dikarya</taxon>
        <taxon>Basidiomycota</taxon>
        <taxon>Agaricomycotina</taxon>
        <taxon>Agaricomycetes</taxon>
        <taxon>Russulales</taxon>
        <taxon>Russulaceae</taxon>
        <taxon>Russula</taxon>
    </lineage>
</organism>
<proteinExistence type="predicted"/>
<evidence type="ECO:0000313" key="1">
    <source>
        <dbReference type="EMBL" id="KAI9441040.1"/>
    </source>
</evidence>
<dbReference type="EMBL" id="JAGFNK010000761">
    <property type="protein sequence ID" value="KAI9441040.1"/>
    <property type="molecule type" value="Genomic_DNA"/>
</dbReference>
<accession>A0ACC0TT99</accession>
<dbReference type="Proteomes" id="UP001207468">
    <property type="component" value="Unassembled WGS sequence"/>
</dbReference>
<sequence length="288" mass="31700">MSCHSALLPVSSNSILIGFTTDQNRVPAHPRIVPVRIFEDPSLGVHKISHPNVLQHRTIAIDGRLAWEALYPQGSINPSGALKGGFGFYVAGPKAFADALDEYAREIVLGYEVLFESGFSWAKGGKLPGLYGGVGDKAYGCTGGRKAHRCQCFNLRFMWRANGEGELYTYLPQTDVNLERLRTVPGAHESSDYGFSLGRGAWGFNSGRWMSLGIRLRLNDVGFQNGEIEAFIDGRSVLLVDRLVLREDHSARIRGAHFQTFFGGHTPDWASPRDQKSWFASLSGAVVK</sequence>
<comment type="caution">
    <text evidence="1">The sequence shown here is derived from an EMBL/GenBank/DDBJ whole genome shotgun (WGS) entry which is preliminary data.</text>
</comment>
<protein>
    <submittedName>
        <fullName evidence="1">Uncharacterized protein</fullName>
    </submittedName>
</protein>
<reference evidence="1" key="1">
    <citation type="submission" date="2021-03" db="EMBL/GenBank/DDBJ databases">
        <title>Evolutionary priming and transition to the ectomycorrhizal habit in an iconic lineage of mushroom-forming fungi: is preadaptation a requirement?</title>
        <authorList>
            <consortium name="DOE Joint Genome Institute"/>
            <person name="Looney B.P."/>
            <person name="Miyauchi S."/>
            <person name="Morin E."/>
            <person name="Drula E."/>
            <person name="Courty P.E."/>
            <person name="Chicoki N."/>
            <person name="Fauchery L."/>
            <person name="Kohler A."/>
            <person name="Kuo A."/>
            <person name="LaButti K."/>
            <person name="Pangilinan J."/>
            <person name="Lipzen A."/>
            <person name="Riley R."/>
            <person name="Andreopoulos W."/>
            <person name="He G."/>
            <person name="Johnson J."/>
            <person name="Barry K.W."/>
            <person name="Grigoriev I.V."/>
            <person name="Nagy L."/>
            <person name="Hibbett D."/>
            <person name="Henrissat B."/>
            <person name="Matheny P.B."/>
            <person name="Labbe J."/>
            <person name="Martin A.F."/>
        </authorList>
    </citation>
    <scope>NUCLEOTIDE SEQUENCE</scope>
    <source>
        <strain evidence="1">BPL698</strain>
    </source>
</reference>
<keyword evidence="2" id="KW-1185">Reference proteome</keyword>
<evidence type="ECO:0000313" key="2">
    <source>
        <dbReference type="Proteomes" id="UP001207468"/>
    </source>
</evidence>
<name>A0ACC0TT99_9AGAM</name>